<dbReference type="InterPro" id="IPR022415">
    <property type="entry name" value="ATP-guanido_PTrfase_AS"/>
</dbReference>
<evidence type="ECO:0000256" key="6">
    <source>
        <dbReference type="PROSITE-ProRule" id="PRU00843"/>
    </source>
</evidence>
<evidence type="ECO:0000256" key="5">
    <source>
        <dbReference type="ARBA" id="ARBA00022840"/>
    </source>
</evidence>
<evidence type="ECO:0000256" key="3">
    <source>
        <dbReference type="ARBA" id="ARBA00022741"/>
    </source>
</evidence>
<feature type="binding site" evidence="6">
    <location>
        <begin position="276"/>
        <end position="281"/>
    </location>
    <ligand>
        <name>ATP</name>
        <dbReference type="ChEBI" id="CHEBI:30616"/>
    </ligand>
</feature>
<keyword evidence="2 6" id="KW-0808">Transferase</keyword>
<dbReference type="AlphaFoldDB" id="A0A0C2CTW9"/>
<sequence>MDPELERQLETRTTAAGWTLADLIRCGRTYPSCKVGVHVGDAESYQVFAPLLDRIIADVHGQTSGASGRWTNEVPRIDPQLRDDLAVLSVSVRVTRNLRSCQFPALIGRRARLEVERRTSTALRALGRRFVGQYYSLAELPMPRRRTLEARELCFDGDDRYLEAAGITRDWPEGRGLWCGEDRRLVVWVNEEDHLRFISSSPRGDLASCLSRVRELAWALEDLLGFHHDDRLGYLASCPSNVGTGLRASAVLRLPRLASQPRRLREIVEAHGLDLRGRAISKFGADAGPVSGRDASHQGGSGVFRLSNRRCLGASEVASVEHLADGMSALLEAERSC</sequence>
<evidence type="ECO:0000259" key="8">
    <source>
        <dbReference type="PROSITE" id="PS51509"/>
    </source>
</evidence>
<dbReference type="GO" id="GO:0005524">
    <property type="term" value="F:ATP binding"/>
    <property type="evidence" value="ECO:0007669"/>
    <property type="project" value="UniProtKB-UniRule"/>
</dbReference>
<dbReference type="InterPro" id="IPR000749">
    <property type="entry name" value="ATP-guanido_PTrfase"/>
</dbReference>
<name>A0A0C2CTW9_9BACT</name>
<dbReference type="InterPro" id="IPR014746">
    <property type="entry name" value="Gln_synth/guanido_kin_cat_dom"/>
</dbReference>
<dbReference type="PROSITE" id="PS51510">
    <property type="entry name" value="PHOSPHAGEN_KINASE_C"/>
    <property type="match status" value="1"/>
</dbReference>
<dbReference type="GO" id="GO:0005615">
    <property type="term" value="C:extracellular space"/>
    <property type="evidence" value="ECO:0007669"/>
    <property type="project" value="TreeGrafter"/>
</dbReference>
<evidence type="ECO:0000256" key="7">
    <source>
        <dbReference type="RuleBase" id="RU000505"/>
    </source>
</evidence>
<dbReference type="PANTHER" id="PTHR11547">
    <property type="entry name" value="ARGININE OR CREATINE KINASE"/>
    <property type="match status" value="1"/>
</dbReference>
<dbReference type="InterPro" id="IPR022413">
    <property type="entry name" value="ATP-guanido_PTrfase_N"/>
</dbReference>
<gene>
    <name evidence="10" type="ORF">DB30_06666</name>
</gene>
<dbReference type="PANTHER" id="PTHR11547:SF38">
    <property type="entry name" value="ARGININE KINASE 1-RELATED"/>
    <property type="match status" value="1"/>
</dbReference>
<dbReference type="Proteomes" id="UP000031599">
    <property type="component" value="Unassembled WGS sequence"/>
</dbReference>
<keyword evidence="5 6" id="KW-0067">ATP-binding</keyword>
<feature type="binding site" evidence="6">
    <location>
        <begin position="247"/>
        <end position="251"/>
    </location>
    <ligand>
        <name>ATP</name>
        <dbReference type="ChEBI" id="CHEBI:30616"/>
    </ligand>
</feature>
<evidence type="ECO:0000256" key="2">
    <source>
        <dbReference type="ARBA" id="ARBA00022679"/>
    </source>
</evidence>
<dbReference type="InterPro" id="IPR022414">
    <property type="entry name" value="ATP-guanido_PTrfase_cat"/>
</dbReference>
<keyword evidence="4 6" id="KW-0418">Kinase</keyword>
<evidence type="ECO:0000256" key="4">
    <source>
        <dbReference type="ARBA" id="ARBA00022777"/>
    </source>
</evidence>
<accession>A0A0C2CTW9</accession>
<evidence type="ECO:0000259" key="9">
    <source>
        <dbReference type="PROSITE" id="PS51510"/>
    </source>
</evidence>
<feature type="domain" description="Phosphagen kinase N-terminal" evidence="8">
    <location>
        <begin position="1"/>
        <end position="61"/>
    </location>
</feature>
<dbReference type="PROSITE" id="PS00112">
    <property type="entry name" value="PHOSPHAGEN_KINASE"/>
    <property type="match status" value="1"/>
</dbReference>
<feature type="binding site" evidence="6">
    <location>
        <begin position="89"/>
        <end position="93"/>
    </location>
    <ligand>
        <name>ATP</name>
        <dbReference type="ChEBI" id="CHEBI:30616"/>
    </ligand>
</feature>
<evidence type="ECO:0000313" key="10">
    <source>
        <dbReference type="EMBL" id="KIG14611.1"/>
    </source>
</evidence>
<protein>
    <submittedName>
        <fullName evidence="10">Putative ATP:guanido phosphotransferase YacI</fullName>
    </submittedName>
</protein>
<organism evidence="10 11">
    <name type="scientific">Enhygromyxa salina</name>
    <dbReference type="NCBI Taxonomy" id="215803"/>
    <lineage>
        <taxon>Bacteria</taxon>
        <taxon>Pseudomonadati</taxon>
        <taxon>Myxococcota</taxon>
        <taxon>Polyangia</taxon>
        <taxon>Nannocystales</taxon>
        <taxon>Nannocystaceae</taxon>
        <taxon>Enhygromyxa</taxon>
    </lineage>
</organism>
<dbReference type="GO" id="GO:0046314">
    <property type="term" value="P:phosphocreatine biosynthetic process"/>
    <property type="evidence" value="ECO:0007669"/>
    <property type="project" value="InterPro"/>
</dbReference>
<comment type="similarity">
    <text evidence="1 6 7">Belongs to the ATP:guanido phosphotransferase family.</text>
</comment>
<reference evidence="10 11" key="1">
    <citation type="submission" date="2014-12" db="EMBL/GenBank/DDBJ databases">
        <title>Genome assembly of Enhygromyxa salina DSM 15201.</title>
        <authorList>
            <person name="Sharma G."/>
            <person name="Subramanian S."/>
        </authorList>
    </citation>
    <scope>NUCLEOTIDE SEQUENCE [LARGE SCALE GENOMIC DNA]</scope>
    <source>
        <strain evidence="10 11">DSM 15201</strain>
    </source>
</reference>
<dbReference type="SUPFAM" id="SSF55931">
    <property type="entry name" value="Glutamine synthetase/guanido kinase"/>
    <property type="match status" value="1"/>
</dbReference>
<dbReference type="Gene3D" id="3.30.590.10">
    <property type="entry name" value="Glutamine synthetase/guanido kinase, catalytic domain"/>
    <property type="match status" value="1"/>
</dbReference>
<dbReference type="InterPro" id="IPR036802">
    <property type="entry name" value="ATP-guanido_PTrfase_N_sf"/>
</dbReference>
<evidence type="ECO:0000256" key="1">
    <source>
        <dbReference type="ARBA" id="ARBA00006798"/>
    </source>
</evidence>
<feature type="domain" description="Phosphagen kinase C-terminal" evidence="9">
    <location>
        <begin position="86"/>
        <end position="337"/>
    </location>
</feature>
<dbReference type="PROSITE" id="PS51509">
    <property type="entry name" value="PHOSPHAGEN_KINASE_N"/>
    <property type="match status" value="1"/>
</dbReference>
<feature type="binding site" evidence="6">
    <location>
        <position position="196"/>
    </location>
    <ligand>
        <name>ATP</name>
        <dbReference type="ChEBI" id="CHEBI:30616"/>
    </ligand>
</feature>
<comment type="caution">
    <text evidence="10">The sequence shown here is derived from an EMBL/GenBank/DDBJ whole genome shotgun (WGS) entry which is preliminary data.</text>
</comment>
<proteinExistence type="inferred from homology"/>
<dbReference type="Pfam" id="PF02807">
    <property type="entry name" value="ATP-gua_PtransN"/>
    <property type="match status" value="1"/>
</dbReference>
<dbReference type="GO" id="GO:0004111">
    <property type="term" value="F:creatine kinase activity"/>
    <property type="evidence" value="ECO:0007669"/>
    <property type="project" value="InterPro"/>
</dbReference>
<comment type="caution">
    <text evidence="6">Lacks conserved residue(s) required for the propagation of feature annotation.</text>
</comment>
<dbReference type="EMBL" id="JMCC02000070">
    <property type="protein sequence ID" value="KIG14611.1"/>
    <property type="molecule type" value="Genomic_DNA"/>
</dbReference>
<dbReference type="Gene3D" id="1.10.135.10">
    <property type="entry name" value="ATP:guanido phosphotransferase, N-terminal domain"/>
    <property type="match status" value="1"/>
</dbReference>
<evidence type="ECO:0000313" key="11">
    <source>
        <dbReference type="Proteomes" id="UP000031599"/>
    </source>
</evidence>
<dbReference type="Pfam" id="PF00217">
    <property type="entry name" value="ATP-gua_Ptrans"/>
    <property type="match status" value="1"/>
</dbReference>
<dbReference type="SUPFAM" id="SSF48034">
    <property type="entry name" value="Guanido kinase N-terminal domain"/>
    <property type="match status" value="1"/>
</dbReference>
<keyword evidence="3 6" id="KW-0547">Nucleotide-binding</keyword>